<feature type="transmembrane region" description="Helical" evidence="5">
    <location>
        <begin position="182"/>
        <end position="202"/>
    </location>
</feature>
<dbReference type="EMBL" id="LCTW02000011">
    <property type="protein sequence ID" value="KXX82630.1"/>
    <property type="molecule type" value="Genomic_DNA"/>
</dbReference>
<dbReference type="PANTHER" id="PTHR34292:SF2">
    <property type="entry name" value="OUTER SPORE WALL PROTEIN LDS1"/>
    <property type="match status" value="1"/>
</dbReference>
<dbReference type="STRING" id="100816.A0A175WHS6"/>
<evidence type="ECO:0000256" key="3">
    <source>
        <dbReference type="ARBA" id="ARBA00022989"/>
    </source>
</evidence>
<name>A0A175WHS6_9PEZI</name>
<dbReference type="AlphaFoldDB" id="A0A175WHS6"/>
<dbReference type="GO" id="GO:0005628">
    <property type="term" value="C:prospore membrane"/>
    <property type="evidence" value="ECO:0007669"/>
    <property type="project" value="TreeGrafter"/>
</dbReference>
<dbReference type="VEuPathDB" id="FungiDB:MMYC01_200806"/>
<proteinExistence type="predicted"/>
<feature type="transmembrane region" description="Helical" evidence="5">
    <location>
        <begin position="67"/>
        <end position="88"/>
    </location>
</feature>
<comment type="caution">
    <text evidence="6">The sequence shown here is derived from an EMBL/GenBank/DDBJ whole genome shotgun (WGS) entry which is preliminary data.</text>
</comment>
<sequence>MASRIVDHAQEVASGCRREDYGRAKVLLNDAARSGSYLYPIKAGQRPPGIAYFATHPGLWKPLRSKLLPYLTLYSGVVGSMFIFTYVPQLAVMVFVNGPLAVFTTVLLILNESATIVSFVSKNYLLKDALLDTFDGTLVARNSASIVASGRELKSGDDAIQRLGKALKKPFSRFSVNELVRYFMYLPLNFIPVVGTVAFILLRGRSRGNAAHDRYFQLKEWPSSRTSKWLNDHKGPYTAFGTVATLLEMIPLASIIFSFTNTVGAALWAADIEAKENEMTKSTAPELQEAAKKAE</sequence>
<accession>A0A175WHS6</accession>
<dbReference type="Pfam" id="PF07264">
    <property type="entry name" value="EI24"/>
    <property type="match status" value="1"/>
</dbReference>
<keyword evidence="4 5" id="KW-0472">Membrane</keyword>
<evidence type="ECO:0000256" key="5">
    <source>
        <dbReference type="SAM" id="Phobius"/>
    </source>
</evidence>
<keyword evidence="2 5" id="KW-0812">Transmembrane</keyword>
<keyword evidence="7" id="KW-1185">Reference proteome</keyword>
<evidence type="ECO:0000256" key="4">
    <source>
        <dbReference type="ARBA" id="ARBA00023136"/>
    </source>
</evidence>
<gene>
    <name evidence="6" type="ORF">MMYC01_200806</name>
</gene>
<dbReference type="InterPro" id="IPR059112">
    <property type="entry name" value="CysZ/EI24"/>
</dbReference>
<organism evidence="6 7">
    <name type="scientific">Madurella mycetomatis</name>
    <dbReference type="NCBI Taxonomy" id="100816"/>
    <lineage>
        <taxon>Eukaryota</taxon>
        <taxon>Fungi</taxon>
        <taxon>Dikarya</taxon>
        <taxon>Ascomycota</taxon>
        <taxon>Pezizomycotina</taxon>
        <taxon>Sordariomycetes</taxon>
        <taxon>Sordariomycetidae</taxon>
        <taxon>Sordariales</taxon>
        <taxon>Sordariales incertae sedis</taxon>
        <taxon>Madurella</taxon>
    </lineage>
</organism>
<protein>
    <submittedName>
        <fullName evidence="6">Outer spore wall protein RRT8</fullName>
    </submittedName>
</protein>
<comment type="subcellular location">
    <subcellularLocation>
        <location evidence="1">Membrane</location>
        <topology evidence="1">Multi-pass membrane protein</topology>
    </subcellularLocation>
</comment>
<evidence type="ECO:0000313" key="6">
    <source>
        <dbReference type="EMBL" id="KXX82630.1"/>
    </source>
</evidence>
<evidence type="ECO:0000256" key="1">
    <source>
        <dbReference type="ARBA" id="ARBA00004141"/>
    </source>
</evidence>
<dbReference type="OrthoDB" id="10012223at2759"/>
<dbReference type="InterPro" id="IPR052786">
    <property type="entry name" value="Spore_wall_assembly"/>
</dbReference>
<dbReference type="PANTHER" id="PTHR34292">
    <property type="entry name" value="OUTER SPORE WALL PROTEIN LDS1"/>
    <property type="match status" value="1"/>
</dbReference>
<reference evidence="6 7" key="1">
    <citation type="journal article" date="2016" name="Genome Announc.">
        <title>Genome Sequence of Madurella mycetomatis mm55, Isolated from a Human Mycetoma Case in Sudan.</title>
        <authorList>
            <person name="Smit S."/>
            <person name="Derks M.F."/>
            <person name="Bervoets S."/>
            <person name="Fahal A."/>
            <person name="van Leeuwen W."/>
            <person name="van Belkum A."/>
            <person name="van de Sande W.W."/>
        </authorList>
    </citation>
    <scope>NUCLEOTIDE SEQUENCE [LARGE SCALE GENOMIC DNA]</scope>
    <source>
        <strain evidence="7">mm55</strain>
    </source>
</reference>
<feature type="transmembrane region" description="Helical" evidence="5">
    <location>
        <begin position="100"/>
        <end position="121"/>
    </location>
</feature>
<evidence type="ECO:0000256" key="2">
    <source>
        <dbReference type="ARBA" id="ARBA00022692"/>
    </source>
</evidence>
<dbReference type="Proteomes" id="UP000078237">
    <property type="component" value="Unassembled WGS sequence"/>
</dbReference>
<evidence type="ECO:0000313" key="7">
    <source>
        <dbReference type="Proteomes" id="UP000078237"/>
    </source>
</evidence>
<dbReference type="GO" id="GO:0005619">
    <property type="term" value="C:ascospore wall"/>
    <property type="evidence" value="ECO:0007669"/>
    <property type="project" value="TreeGrafter"/>
</dbReference>
<keyword evidence="3 5" id="KW-1133">Transmembrane helix</keyword>
<dbReference type="GO" id="GO:0005811">
    <property type="term" value="C:lipid droplet"/>
    <property type="evidence" value="ECO:0007669"/>
    <property type="project" value="TreeGrafter"/>
</dbReference>